<evidence type="ECO:0000256" key="1">
    <source>
        <dbReference type="ARBA" id="ARBA00001971"/>
    </source>
</evidence>
<evidence type="ECO:0000256" key="6">
    <source>
        <dbReference type="ARBA" id="ARBA00022723"/>
    </source>
</evidence>
<evidence type="ECO:0000256" key="8">
    <source>
        <dbReference type="ARBA" id="ARBA00022848"/>
    </source>
</evidence>
<accession>A0A8X6G9R3</accession>
<dbReference type="Proteomes" id="UP000887116">
    <property type="component" value="Unassembled WGS sequence"/>
</dbReference>
<feature type="transmembrane region" description="Helical" evidence="15">
    <location>
        <begin position="20"/>
        <end position="48"/>
    </location>
</feature>
<dbReference type="GO" id="GO:0020037">
    <property type="term" value="F:heme binding"/>
    <property type="evidence" value="ECO:0007669"/>
    <property type="project" value="InterPro"/>
</dbReference>
<protein>
    <submittedName>
        <fullName evidence="16">Cytochrome P450 3A11</fullName>
    </submittedName>
</protein>
<evidence type="ECO:0000256" key="9">
    <source>
        <dbReference type="ARBA" id="ARBA00023002"/>
    </source>
</evidence>
<dbReference type="InterPro" id="IPR002401">
    <property type="entry name" value="Cyt_P450_E_grp-I"/>
</dbReference>
<evidence type="ECO:0000256" key="4">
    <source>
        <dbReference type="ARBA" id="ARBA00010617"/>
    </source>
</evidence>
<dbReference type="SUPFAM" id="SSF48264">
    <property type="entry name" value="Cytochrome P450"/>
    <property type="match status" value="1"/>
</dbReference>
<evidence type="ECO:0000256" key="5">
    <source>
        <dbReference type="ARBA" id="ARBA00022617"/>
    </source>
</evidence>
<keyword evidence="8" id="KW-0492">Microsome</keyword>
<keyword evidence="5 13" id="KW-0349">Heme</keyword>
<dbReference type="InterPro" id="IPR036396">
    <property type="entry name" value="Cyt_P450_sf"/>
</dbReference>
<dbReference type="GO" id="GO:0016705">
    <property type="term" value="F:oxidoreductase activity, acting on paired donors, with incorporation or reduction of molecular oxygen"/>
    <property type="evidence" value="ECO:0007669"/>
    <property type="project" value="InterPro"/>
</dbReference>
<evidence type="ECO:0000256" key="2">
    <source>
        <dbReference type="ARBA" id="ARBA00004174"/>
    </source>
</evidence>
<dbReference type="PRINTS" id="PR00385">
    <property type="entry name" value="P450"/>
</dbReference>
<gene>
    <name evidence="16" type="primary">Cyp3a11</name>
    <name evidence="16" type="ORF">TNCT_43831</name>
</gene>
<dbReference type="FunFam" id="1.10.630.10:FF:000182">
    <property type="entry name" value="Cytochrome P450 3A4"/>
    <property type="match status" value="1"/>
</dbReference>
<keyword evidence="12 15" id="KW-0472">Membrane</keyword>
<proteinExistence type="inferred from homology"/>
<evidence type="ECO:0000313" key="17">
    <source>
        <dbReference type="Proteomes" id="UP000887116"/>
    </source>
</evidence>
<evidence type="ECO:0000256" key="3">
    <source>
        <dbReference type="ARBA" id="ARBA00004406"/>
    </source>
</evidence>
<keyword evidence="9 14" id="KW-0560">Oxidoreductase</keyword>
<name>A0A8X6G9R3_TRICU</name>
<comment type="similarity">
    <text evidence="4 14">Belongs to the cytochrome P450 family.</text>
</comment>
<dbReference type="PANTHER" id="PTHR24292">
    <property type="entry name" value="CYTOCHROME P450"/>
    <property type="match status" value="1"/>
</dbReference>
<dbReference type="GO" id="GO:0005506">
    <property type="term" value="F:iron ion binding"/>
    <property type="evidence" value="ECO:0007669"/>
    <property type="project" value="InterPro"/>
</dbReference>
<sequence>MYPFDVESAVNFLRIYIVNIALHISLIKCIGLILAIYVYFGYLVPWYYTKIYNPWKKMGIKYFEPIFWYGTYKDNLEKPLHEVENARYNKYKDSSIYGYFQGATPVISVCNIEKVPRISACPLKPVLSTGNKVVDSMFTFFSKDRWNRARGTVKKAFDKQSLKNMFDEITDKSNKLVARIKIQTEKGDPINVKKVFGTFTMEVIVKACFDTDIDAINNPNNKYMEYGSRIFDRGNELGEKLVFLSHYPTITKWLGFLSDNEAMMFFRNEAIKIIQKRWHSGSVKDDLLRKLLDTRFDNEEVSNGKMLNGSVDLSANSKELGMFTLEEITSQCVLFFLGGYHTVSTALTMTCYLLATNEEVQNTLRDKIDEVIIRDNGKFTFDALDDIEYLKFVIYETLRLYPSTTKIERVADANYTVEGTDVVIPKGMHLSIPLCSIHRDPDNYEDADKFDPSRFLRDPPNKNKYLPFGIGPRKCIGENFGMMEMKICLVHIIGNFKIEVCPLTKIPPEFGLALQGFLQIEEMMLKLTPRENPPFTQTYSTGSYQIKETNGIISTSIPKEI</sequence>
<dbReference type="AlphaFoldDB" id="A0A8X6G9R3"/>
<organism evidence="16 17">
    <name type="scientific">Trichonephila clavata</name>
    <name type="common">Joro spider</name>
    <name type="synonym">Nephila clavata</name>
    <dbReference type="NCBI Taxonomy" id="2740835"/>
    <lineage>
        <taxon>Eukaryota</taxon>
        <taxon>Metazoa</taxon>
        <taxon>Ecdysozoa</taxon>
        <taxon>Arthropoda</taxon>
        <taxon>Chelicerata</taxon>
        <taxon>Arachnida</taxon>
        <taxon>Araneae</taxon>
        <taxon>Araneomorphae</taxon>
        <taxon>Entelegynae</taxon>
        <taxon>Araneoidea</taxon>
        <taxon>Nephilidae</taxon>
        <taxon>Trichonephila</taxon>
    </lineage>
</organism>
<dbReference type="PROSITE" id="PS00086">
    <property type="entry name" value="CYTOCHROME_P450"/>
    <property type="match status" value="1"/>
</dbReference>
<dbReference type="GO" id="GO:0004497">
    <property type="term" value="F:monooxygenase activity"/>
    <property type="evidence" value="ECO:0007669"/>
    <property type="project" value="UniProtKB-KW"/>
</dbReference>
<evidence type="ECO:0000256" key="11">
    <source>
        <dbReference type="ARBA" id="ARBA00023033"/>
    </source>
</evidence>
<keyword evidence="15" id="KW-1133">Transmembrane helix</keyword>
<dbReference type="Gene3D" id="1.10.630.10">
    <property type="entry name" value="Cytochrome P450"/>
    <property type="match status" value="1"/>
</dbReference>
<dbReference type="OrthoDB" id="2789670at2759"/>
<dbReference type="InterPro" id="IPR017972">
    <property type="entry name" value="Cyt_P450_CS"/>
</dbReference>
<dbReference type="InterPro" id="IPR001128">
    <property type="entry name" value="Cyt_P450"/>
</dbReference>
<keyword evidence="17" id="KW-1185">Reference proteome</keyword>
<comment type="subcellular location">
    <subcellularLocation>
        <location evidence="3">Endoplasmic reticulum membrane</location>
        <topology evidence="3">Peripheral membrane protein</topology>
    </subcellularLocation>
    <subcellularLocation>
        <location evidence="2">Microsome membrane</location>
        <topology evidence="2">Peripheral membrane protein</topology>
    </subcellularLocation>
</comment>
<evidence type="ECO:0000256" key="12">
    <source>
        <dbReference type="ARBA" id="ARBA00023136"/>
    </source>
</evidence>
<feature type="binding site" description="axial binding residue" evidence="13">
    <location>
        <position position="475"/>
    </location>
    <ligand>
        <name>heme</name>
        <dbReference type="ChEBI" id="CHEBI:30413"/>
    </ligand>
    <ligandPart>
        <name>Fe</name>
        <dbReference type="ChEBI" id="CHEBI:18248"/>
    </ligandPart>
</feature>
<keyword evidence="15" id="KW-0812">Transmembrane</keyword>
<evidence type="ECO:0000256" key="15">
    <source>
        <dbReference type="SAM" id="Phobius"/>
    </source>
</evidence>
<keyword evidence="6 13" id="KW-0479">Metal-binding</keyword>
<reference evidence="16" key="1">
    <citation type="submission" date="2020-07" db="EMBL/GenBank/DDBJ databases">
        <title>Multicomponent nature underlies the extraordinary mechanical properties of spider dragline silk.</title>
        <authorList>
            <person name="Kono N."/>
            <person name="Nakamura H."/>
            <person name="Mori M."/>
            <person name="Yoshida Y."/>
            <person name="Ohtoshi R."/>
            <person name="Malay A.D."/>
            <person name="Moran D.A.P."/>
            <person name="Tomita M."/>
            <person name="Numata K."/>
            <person name="Arakawa K."/>
        </authorList>
    </citation>
    <scope>NUCLEOTIDE SEQUENCE</scope>
</reference>
<comment type="cofactor">
    <cofactor evidence="1 13">
        <name>heme</name>
        <dbReference type="ChEBI" id="CHEBI:30413"/>
    </cofactor>
</comment>
<dbReference type="InterPro" id="IPR050476">
    <property type="entry name" value="Insect_CytP450_Detox"/>
</dbReference>
<dbReference type="EMBL" id="BMAO01005164">
    <property type="protein sequence ID" value="GFQ99656.1"/>
    <property type="molecule type" value="Genomic_DNA"/>
</dbReference>
<keyword evidence="11 14" id="KW-0503">Monooxygenase</keyword>
<dbReference type="Pfam" id="PF00067">
    <property type="entry name" value="p450"/>
    <property type="match status" value="1"/>
</dbReference>
<evidence type="ECO:0000256" key="14">
    <source>
        <dbReference type="RuleBase" id="RU000461"/>
    </source>
</evidence>
<evidence type="ECO:0000256" key="10">
    <source>
        <dbReference type="ARBA" id="ARBA00023004"/>
    </source>
</evidence>
<comment type="caution">
    <text evidence="16">The sequence shown here is derived from an EMBL/GenBank/DDBJ whole genome shotgun (WGS) entry which is preliminary data.</text>
</comment>
<evidence type="ECO:0000256" key="13">
    <source>
        <dbReference type="PIRSR" id="PIRSR602401-1"/>
    </source>
</evidence>
<dbReference type="GO" id="GO:0005789">
    <property type="term" value="C:endoplasmic reticulum membrane"/>
    <property type="evidence" value="ECO:0007669"/>
    <property type="project" value="UniProtKB-SubCell"/>
</dbReference>
<evidence type="ECO:0000256" key="7">
    <source>
        <dbReference type="ARBA" id="ARBA00022824"/>
    </source>
</evidence>
<evidence type="ECO:0000313" key="16">
    <source>
        <dbReference type="EMBL" id="GFQ99656.1"/>
    </source>
</evidence>
<dbReference type="PRINTS" id="PR00463">
    <property type="entry name" value="EP450I"/>
</dbReference>
<dbReference type="PANTHER" id="PTHR24292:SF54">
    <property type="entry name" value="CYP9F3-RELATED"/>
    <property type="match status" value="1"/>
</dbReference>
<keyword evidence="10 13" id="KW-0408">Iron</keyword>
<keyword evidence="7" id="KW-0256">Endoplasmic reticulum</keyword>